<sequence length="141" mass="14432">MVMGGLVPSMWEIPMEDDVDAPLQDVPARRLWSPPAEQQAPEPSPAPEASPPVAAIAVVSAPSAPASAPPPGRFQRKVASAPSHKRRPPPLTCLEAGSPALQPQTAAALPSFAATWHGSTAAPTQPQTAPAATCMHSPTAS</sequence>
<gene>
    <name evidence="2" type="ORF">PCOR1329_LOCUS7965</name>
</gene>
<comment type="caution">
    <text evidence="2">The sequence shown here is derived from an EMBL/GenBank/DDBJ whole genome shotgun (WGS) entry which is preliminary data.</text>
</comment>
<feature type="compositionally biased region" description="Low complexity" evidence="1">
    <location>
        <begin position="120"/>
        <end position="133"/>
    </location>
</feature>
<organism evidence="2 3">
    <name type="scientific">Prorocentrum cordatum</name>
    <dbReference type="NCBI Taxonomy" id="2364126"/>
    <lineage>
        <taxon>Eukaryota</taxon>
        <taxon>Sar</taxon>
        <taxon>Alveolata</taxon>
        <taxon>Dinophyceae</taxon>
        <taxon>Prorocentrales</taxon>
        <taxon>Prorocentraceae</taxon>
        <taxon>Prorocentrum</taxon>
    </lineage>
</organism>
<keyword evidence="3" id="KW-1185">Reference proteome</keyword>
<protein>
    <submittedName>
        <fullName evidence="2">Uncharacterized protein</fullName>
    </submittedName>
</protein>
<feature type="non-terminal residue" evidence="2">
    <location>
        <position position="141"/>
    </location>
</feature>
<evidence type="ECO:0000313" key="2">
    <source>
        <dbReference type="EMBL" id="CAK0799558.1"/>
    </source>
</evidence>
<feature type="compositionally biased region" description="Low complexity" evidence="1">
    <location>
        <begin position="99"/>
        <end position="110"/>
    </location>
</feature>
<feature type="region of interest" description="Disordered" evidence="1">
    <location>
        <begin position="1"/>
        <end position="141"/>
    </location>
</feature>
<dbReference type="EMBL" id="CAUYUJ010002175">
    <property type="protein sequence ID" value="CAK0799558.1"/>
    <property type="molecule type" value="Genomic_DNA"/>
</dbReference>
<evidence type="ECO:0000256" key="1">
    <source>
        <dbReference type="SAM" id="MobiDB-lite"/>
    </source>
</evidence>
<name>A0ABN9Q5K1_9DINO</name>
<dbReference type="Proteomes" id="UP001189429">
    <property type="component" value="Unassembled WGS sequence"/>
</dbReference>
<evidence type="ECO:0000313" key="3">
    <source>
        <dbReference type="Proteomes" id="UP001189429"/>
    </source>
</evidence>
<proteinExistence type="predicted"/>
<accession>A0ABN9Q5K1</accession>
<feature type="compositionally biased region" description="Low complexity" evidence="1">
    <location>
        <begin position="51"/>
        <end position="66"/>
    </location>
</feature>
<reference evidence="2" key="1">
    <citation type="submission" date="2023-10" db="EMBL/GenBank/DDBJ databases">
        <authorList>
            <person name="Chen Y."/>
            <person name="Shah S."/>
            <person name="Dougan E. K."/>
            <person name="Thang M."/>
            <person name="Chan C."/>
        </authorList>
    </citation>
    <scope>NUCLEOTIDE SEQUENCE [LARGE SCALE GENOMIC DNA]</scope>
</reference>